<keyword evidence="2" id="KW-1185">Reference proteome</keyword>
<proteinExistence type="predicted"/>
<dbReference type="EMBL" id="JAWJWF010000046">
    <property type="protein sequence ID" value="KAK6624012.1"/>
    <property type="molecule type" value="Genomic_DNA"/>
</dbReference>
<protein>
    <submittedName>
        <fullName evidence="1">Uncharacterized protein</fullName>
    </submittedName>
</protein>
<dbReference type="Proteomes" id="UP001359485">
    <property type="component" value="Unassembled WGS sequence"/>
</dbReference>
<sequence>MAHDNPAFVERLPPESSGERTPWQWHFSLLVRRDKKEKCLQCLGVRIVSALNRSLGDLPDVRLFDAIPIKMMDKKKKKKKTTKNHVSDEMAERLDSMRWEGFRGDILNSTAPEESSERRRAKHLEIAEKMGCFKLRCHWLVNGFIIFSPVRPKPNVKTDMELVKFKLSDPKQFFVYDRIQTHNRYNPYLGNRSHNEHFA</sequence>
<evidence type="ECO:0000313" key="1">
    <source>
        <dbReference type="EMBL" id="KAK6624012.1"/>
    </source>
</evidence>
<name>A0ABR1ANE9_POLSC</name>
<evidence type="ECO:0000313" key="2">
    <source>
        <dbReference type="Proteomes" id="UP001359485"/>
    </source>
</evidence>
<comment type="caution">
    <text evidence="1">The sequence shown here is derived from an EMBL/GenBank/DDBJ whole genome shotgun (WGS) entry which is preliminary data.</text>
</comment>
<accession>A0ABR1ANE9</accession>
<organism evidence="1 2">
    <name type="scientific">Polyplax serrata</name>
    <name type="common">Common mouse louse</name>
    <dbReference type="NCBI Taxonomy" id="468196"/>
    <lineage>
        <taxon>Eukaryota</taxon>
        <taxon>Metazoa</taxon>
        <taxon>Ecdysozoa</taxon>
        <taxon>Arthropoda</taxon>
        <taxon>Hexapoda</taxon>
        <taxon>Insecta</taxon>
        <taxon>Pterygota</taxon>
        <taxon>Neoptera</taxon>
        <taxon>Paraneoptera</taxon>
        <taxon>Psocodea</taxon>
        <taxon>Troctomorpha</taxon>
        <taxon>Phthiraptera</taxon>
        <taxon>Anoplura</taxon>
        <taxon>Polyplacidae</taxon>
        <taxon>Polyplax</taxon>
    </lineage>
</organism>
<gene>
    <name evidence="1" type="ORF">RUM44_010870</name>
</gene>
<reference evidence="1 2" key="1">
    <citation type="submission" date="2023-09" db="EMBL/GenBank/DDBJ databases">
        <title>Genomes of two closely related lineages of the louse Polyplax serrata with different host specificities.</title>
        <authorList>
            <person name="Martinu J."/>
            <person name="Tarabai H."/>
            <person name="Stefka J."/>
            <person name="Hypsa V."/>
        </authorList>
    </citation>
    <scope>NUCLEOTIDE SEQUENCE [LARGE SCALE GENOMIC DNA]</scope>
    <source>
        <strain evidence="1">98ZLc_SE</strain>
    </source>
</reference>